<gene>
    <name evidence="2" type="ORF">PAC_03813</name>
</gene>
<feature type="compositionally biased region" description="Polar residues" evidence="1">
    <location>
        <begin position="215"/>
        <end position="226"/>
    </location>
</feature>
<name>A0A1L7WMC6_9HELO</name>
<feature type="region of interest" description="Disordered" evidence="1">
    <location>
        <begin position="197"/>
        <end position="357"/>
    </location>
</feature>
<feature type="compositionally biased region" description="Basic and acidic residues" evidence="1">
    <location>
        <begin position="333"/>
        <end position="354"/>
    </location>
</feature>
<evidence type="ECO:0000256" key="1">
    <source>
        <dbReference type="SAM" id="MobiDB-lite"/>
    </source>
</evidence>
<feature type="compositionally biased region" description="Polar residues" evidence="1">
    <location>
        <begin position="70"/>
        <end position="97"/>
    </location>
</feature>
<evidence type="ECO:0000313" key="2">
    <source>
        <dbReference type="EMBL" id="CZR53931.1"/>
    </source>
</evidence>
<proteinExistence type="predicted"/>
<feature type="region of interest" description="Disordered" evidence="1">
    <location>
        <begin position="37"/>
        <end position="174"/>
    </location>
</feature>
<organism evidence="2 3">
    <name type="scientific">Phialocephala subalpina</name>
    <dbReference type="NCBI Taxonomy" id="576137"/>
    <lineage>
        <taxon>Eukaryota</taxon>
        <taxon>Fungi</taxon>
        <taxon>Dikarya</taxon>
        <taxon>Ascomycota</taxon>
        <taxon>Pezizomycotina</taxon>
        <taxon>Leotiomycetes</taxon>
        <taxon>Helotiales</taxon>
        <taxon>Mollisiaceae</taxon>
        <taxon>Phialocephala</taxon>
        <taxon>Phialocephala fortinii species complex</taxon>
    </lineage>
</organism>
<sequence length="375" mass="42502">MPGPRTIEWGYSKVDETPAHQPYARVLADPFTVSSNSRQLQLEPYTSSPPAIAGLHTVSTNPRQLRHESYTPSRTPNSSYSVPYNLKQPQLESYNTSKFDDAGPYSVPSYSRGRERLQLEYKTPSEQIHETQFSVSSSSSGKERQQESPQSQLYSTPKPPRNYHHLPASGKVQEQWNINNPGEMAALQKYIASETRAGPYAPSSYPRERGRLQESVPSQAFNSQNPGRYVHLQEQDQYEEEGSVDSHKNDAAPQLYTSHEIVQGIGDFKDAQNTSDNSSNIENTQATIAKPHRSHKGKLKDESIKNGEPHRRQEEKHEAEPGKSKDKKHKEKAPKLSAKELEKQYKKAKDKERQQGYQGVCKYFAAAPVERKKRH</sequence>
<feature type="compositionally biased region" description="Basic and acidic residues" evidence="1">
    <location>
        <begin position="299"/>
        <end position="324"/>
    </location>
</feature>
<dbReference type="Proteomes" id="UP000184330">
    <property type="component" value="Unassembled WGS sequence"/>
</dbReference>
<dbReference type="EMBL" id="FJOG01000004">
    <property type="protein sequence ID" value="CZR53931.1"/>
    <property type="molecule type" value="Genomic_DNA"/>
</dbReference>
<accession>A0A1L7WMC6</accession>
<feature type="compositionally biased region" description="Polar residues" evidence="1">
    <location>
        <begin position="37"/>
        <end position="49"/>
    </location>
</feature>
<feature type="compositionally biased region" description="Polar residues" evidence="1">
    <location>
        <begin position="271"/>
        <end position="287"/>
    </location>
</feature>
<feature type="compositionally biased region" description="Polar residues" evidence="1">
    <location>
        <begin position="124"/>
        <end position="140"/>
    </location>
</feature>
<dbReference type="OrthoDB" id="10547938at2759"/>
<keyword evidence="3" id="KW-1185">Reference proteome</keyword>
<protein>
    <submittedName>
        <fullName evidence="2">Uncharacterized protein</fullName>
    </submittedName>
</protein>
<dbReference type="AlphaFoldDB" id="A0A1L7WMC6"/>
<reference evidence="2 3" key="1">
    <citation type="submission" date="2016-03" db="EMBL/GenBank/DDBJ databases">
        <authorList>
            <person name="Ploux O."/>
        </authorList>
    </citation>
    <scope>NUCLEOTIDE SEQUENCE [LARGE SCALE GENOMIC DNA]</scope>
    <source>
        <strain evidence="2 3">UAMH 11012</strain>
    </source>
</reference>
<evidence type="ECO:0000313" key="3">
    <source>
        <dbReference type="Proteomes" id="UP000184330"/>
    </source>
</evidence>